<dbReference type="Proteomes" id="UP000326877">
    <property type="component" value="Unassembled WGS sequence"/>
</dbReference>
<dbReference type="SUPFAM" id="SSF57959">
    <property type="entry name" value="Leucine zipper domain"/>
    <property type="match status" value="1"/>
</dbReference>
<dbReference type="AlphaFoldDB" id="A0A5N6FMX3"/>
<dbReference type="OMA" id="MMSHGAH"/>
<dbReference type="PROSITE" id="PS50217">
    <property type="entry name" value="BZIP"/>
    <property type="match status" value="1"/>
</dbReference>
<keyword evidence="1" id="KW-0175">Coiled coil</keyword>
<proteinExistence type="predicted"/>
<accession>A0A5N6FMX3</accession>
<dbReference type="Gene3D" id="1.20.5.170">
    <property type="match status" value="1"/>
</dbReference>
<organism evidence="3">
    <name type="scientific">Petromyces alliaceus</name>
    <name type="common">Aspergillus alliaceus</name>
    <dbReference type="NCBI Taxonomy" id="209559"/>
    <lineage>
        <taxon>Eukaryota</taxon>
        <taxon>Fungi</taxon>
        <taxon>Dikarya</taxon>
        <taxon>Ascomycota</taxon>
        <taxon>Pezizomycotina</taxon>
        <taxon>Eurotiomycetes</taxon>
        <taxon>Eurotiomycetidae</taxon>
        <taxon>Eurotiales</taxon>
        <taxon>Aspergillaceae</taxon>
        <taxon>Aspergillus</taxon>
        <taxon>Aspergillus subgen. Circumdati</taxon>
    </lineage>
</organism>
<sequence length="231" mass="25895">MDDTLLSPESLDWASFLSQLESPSTPGPVSTPKGLLSGTESFPGTTVSSDLDILGETGTAQFEQLERILGSQTVANHVDFTADPTVLSAEAYNVSKASSDAASLMVEPTEQLPPVRTPNAQQIPTKAAFEKSIEVTQLRKKYHEKYKERNRLAAGRSRQKQVDLIELLEAERREEERRRKALEEEIQRIQKELLAMKEELRHHIRISNCISMMSHGAHLQTLGFLAHDMMR</sequence>
<evidence type="ECO:0000313" key="3">
    <source>
        <dbReference type="EMBL" id="KAE8390123.1"/>
    </source>
</evidence>
<dbReference type="InterPro" id="IPR046347">
    <property type="entry name" value="bZIP_sf"/>
</dbReference>
<dbReference type="GO" id="GO:0003700">
    <property type="term" value="F:DNA-binding transcription factor activity"/>
    <property type="evidence" value="ECO:0007669"/>
    <property type="project" value="InterPro"/>
</dbReference>
<dbReference type="OrthoDB" id="4506474at2759"/>
<reference evidence="3" key="1">
    <citation type="submission" date="2019-04" db="EMBL/GenBank/DDBJ databases">
        <title>Friends and foes A comparative genomics studyof 23 Aspergillus species from section Flavi.</title>
        <authorList>
            <consortium name="DOE Joint Genome Institute"/>
            <person name="Kjaerbolling I."/>
            <person name="Vesth T."/>
            <person name="Frisvad J.C."/>
            <person name="Nybo J.L."/>
            <person name="Theobald S."/>
            <person name="Kildgaard S."/>
            <person name="Isbrandt T."/>
            <person name="Kuo A."/>
            <person name="Sato A."/>
            <person name="Lyhne E.K."/>
            <person name="Kogle M.E."/>
            <person name="Wiebenga A."/>
            <person name="Kun R.S."/>
            <person name="Lubbers R.J."/>
            <person name="Makela M.R."/>
            <person name="Barry K."/>
            <person name="Chovatia M."/>
            <person name="Clum A."/>
            <person name="Daum C."/>
            <person name="Haridas S."/>
            <person name="He G."/>
            <person name="LaButti K."/>
            <person name="Lipzen A."/>
            <person name="Mondo S."/>
            <person name="Riley R."/>
            <person name="Salamov A."/>
            <person name="Simmons B.A."/>
            <person name="Magnuson J.K."/>
            <person name="Henrissat B."/>
            <person name="Mortensen U.H."/>
            <person name="Larsen T.O."/>
            <person name="Devries R.P."/>
            <person name="Grigoriev I.V."/>
            <person name="Machida M."/>
            <person name="Baker S.E."/>
            <person name="Andersen M.R."/>
        </authorList>
    </citation>
    <scope>NUCLEOTIDE SEQUENCE [LARGE SCALE GENOMIC DNA]</scope>
    <source>
        <strain evidence="3">IBT 14317</strain>
    </source>
</reference>
<feature type="coiled-coil region" evidence="1">
    <location>
        <begin position="158"/>
        <end position="199"/>
    </location>
</feature>
<feature type="region of interest" description="Disordered" evidence="2">
    <location>
        <begin position="19"/>
        <end position="42"/>
    </location>
</feature>
<protein>
    <submittedName>
        <fullName evidence="3">Uncharacterized protein</fullName>
    </submittedName>
</protein>
<gene>
    <name evidence="3" type="ORF">BDV23DRAFT_155937</name>
</gene>
<dbReference type="InterPro" id="IPR004827">
    <property type="entry name" value="bZIP"/>
</dbReference>
<evidence type="ECO:0000256" key="1">
    <source>
        <dbReference type="SAM" id="Coils"/>
    </source>
</evidence>
<dbReference type="EMBL" id="ML735258">
    <property type="protein sequence ID" value="KAE8390123.1"/>
    <property type="molecule type" value="Genomic_DNA"/>
</dbReference>
<dbReference type="PROSITE" id="PS00036">
    <property type="entry name" value="BZIP_BASIC"/>
    <property type="match status" value="1"/>
</dbReference>
<accession>A0A5N7C954</accession>
<evidence type="ECO:0000256" key="2">
    <source>
        <dbReference type="SAM" id="MobiDB-lite"/>
    </source>
</evidence>
<name>A0A5N6FMX3_PETAA</name>
<feature type="compositionally biased region" description="Polar residues" evidence="2">
    <location>
        <begin position="19"/>
        <end position="28"/>
    </location>
</feature>